<dbReference type="PROSITE" id="PS50600">
    <property type="entry name" value="ULP_PROTEASE"/>
    <property type="match status" value="1"/>
</dbReference>
<dbReference type="InterPro" id="IPR003653">
    <property type="entry name" value="Peptidase_C48_C"/>
</dbReference>
<proteinExistence type="inferred from homology"/>
<evidence type="ECO:0000256" key="4">
    <source>
        <dbReference type="ARBA" id="ARBA00022807"/>
    </source>
</evidence>
<organism evidence="6">
    <name type="scientific">Xenopsylla cheopis</name>
    <name type="common">Oriental rat flea</name>
    <name type="synonym">Pulex cheopis</name>
    <dbReference type="NCBI Taxonomy" id="163159"/>
    <lineage>
        <taxon>Eukaryota</taxon>
        <taxon>Metazoa</taxon>
        <taxon>Ecdysozoa</taxon>
        <taxon>Arthropoda</taxon>
        <taxon>Hexapoda</taxon>
        <taxon>Insecta</taxon>
        <taxon>Pterygota</taxon>
        <taxon>Neoptera</taxon>
        <taxon>Endopterygota</taxon>
        <taxon>Siphonaptera</taxon>
        <taxon>Pulicidae</taxon>
        <taxon>Xenopsyllinae</taxon>
        <taxon>Xenopsylla</taxon>
    </lineage>
</organism>
<dbReference type="Pfam" id="PF02902">
    <property type="entry name" value="Peptidase_C48"/>
    <property type="match status" value="1"/>
</dbReference>
<dbReference type="GO" id="GO:0000338">
    <property type="term" value="P:protein deneddylation"/>
    <property type="evidence" value="ECO:0007669"/>
    <property type="project" value="TreeGrafter"/>
</dbReference>
<evidence type="ECO:0000256" key="2">
    <source>
        <dbReference type="ARBA" id="ARBA00022670"/>
    </source>
</evidence>
<dbReference type="EMBL" id="GIIL01004242">
    <property type="protein sequence ID" value="NOV47968.1"/>
    <property type="molecule type" value="Transcribed_RNA"/>
</dbReference>
<dbReference type="PANTHER" id="PTHR46468:SF1">
    <property type="entry name" value="SENTRIN-SPECIFIC PROTEASE 8"/>
    <property type="match status" value="1"/>
</dbReference>
<dbReference type="GO" id="GO:0006508">
    <property type="term" value="P:proteolysis"/>
    <property type="evidence" value="ECO:0007669"/>
    <property type="project" value="UniProtKB-KW"/>
</dbReference>
<keyword evidence="4" id="KW-0788">Thiol protease</keyword>
<evidence type="ECO:0000256" key="1">
    <source>
        <dbReference type="ARBA" id="ARBA00005234"/>
    </source>
</evidence>
<protein>
    <submittedName>
        <fullName evidence="6">Putative sentrin-specific cysteine protease ulp1 family</fullName>
    </submittedName>
</protein>
<reference evidence="6" key="1">
    <citation type="submission" date="2020-03" db="EMBL/GenBank/DDBJ databases">
        <title>Transcriptomic Profiling of the Digestive Tract of the Rat Flea, Xenopsylla cheopis, Following Blood Feeding and Infection with Yersinia pestis.</title>
        <authorList>
            <person name="Bland D.M."/>
            <person name="Martens C.A."/>
            <person name="Virtaneva K."/>
            <person name="Kanakabandi K."/>
            <person name="Long D."/>
            <person name="Rosenke R."/>
            <person name="Saturday G.A."/>
            <person name="Hoyt F.H."/>
            <person name="Bruno D.P."/>
            <person name="Ribeiro J.M.C."/>
            <person name="Hinnebusch J."/>
        </authorList>
    </citation>
    <scope>NUCLEOTIDE SEQUENCE</scope>
</reference>
<name>A0A6M2DS53_XENCH</name>
<evidence type="ECO:0000259" key="5">
    <source>
        <dbReference type="PROSITE" id="PS50600"/>
    </source>
</evidence>
<dbReference type="InterPro" id="IPR044613">
    <property type="entry name" value="Nep1/2-like"/>
</dbReference>
<dbReference type="InterPro" id="IPR038765">
    <property type="entry name" value="Papain-like_cys_pep_sf"/>
</dbReference>
<evidence type="ECO:0000313" key="6">
    <source>
        <dbReference type="EMBL" id="NOV47968.1"/>
    </source>
</evidence>
<evidence type="ECO:0000256" key="3">
    <source>
        <dbReference type="ARBA" id="ARBA00022801"/>
    </source>
</evidence>
<dbReference type="SUPFAM" id="SSF54001">
    <property type="entry name" value="Cysteine proteinases"/>
    <property type="match status" value="1"/>
</dbReference>
<dbReference type="AlphaFoldDB" id="A0A6M2DS53"/>
<sequence length="213" mass="23976">MEKEKIVLSFNESLLRMSDIELLKGPHWLNDTLISFYLEYLEKVAFAGENYLLFVSPEVTQCIKIISHNEVDLFLAPLKVEKRQFIFFVVNDNSSAAIGGSHWSLLVYSRPETCFFHFDSSLGCNRASAYSIARVLAEHLTANPGQLVEDVTTLQQDNGYDCGVHVLCNIDLIADHVSRYNKVRGCGVSSKKVIDGKRYQILNVIKELGGNIL</sequence>
<keyword evidence="3" id="KW-0378">Hydrolase</keyword>
<comment type="similarity">
    <text evidence="1">Belongs to the peptidase C48 family.</text>
</comment>
<accession>A0A6M2DS53</accession>
<dbReference type="GO" id="GO:0008234">
    <property type="term" value="F:cysteine-type peptidase activity"/>
    <property type="evidence" value="ECO:0007669"/>
    <property type="project" value="UniProtKB-KW"/>
</dbReference>
<dbReference type="Gene3D" id="3.40.395.10">
    <property type="entry name" value="Adenoviral Proteinase, Chain A"/>
    <property type="match status" value="1"/>
</dbReference>
<keyword evidence="2 6" id="KW-0645">Protease</keyword>
<feature type="domain" description="Ubiquitin-like protease family profile" evidence="5">
    <location>
        <begin position="13"/>
        <end position="173"/>
    </location>
</feature>
<dbReference type="GO" id="GO:0019784">
    <property type="term" value="F:deNEDDylase activity"/>
    <property type="evidence" value="ECO:0007669"/>
    <property type="project" value="InterPro"/>
</dbReference>
<dbReference type="PANTHER" id="PTHR46468">
    <property type="entry name" value="SENTRIN-SPECIFIC PROTEASE 8"/>
    <property type="match status" value="1"/>
</dbReference>